<reference evidence="1 2" key="1">
    <citation type="submission" date="2015-01" db="EMBL/GenBank/DDBJ databases">
        <title>The Genome Sequence of Capronia semiimmersa CBS27337.</title>
        <authorList>
            <consortium name="The Broad Institute Genomics Platform"/>
            <person name="Cuomo C."/>
            <person name="de Hoog S."/>
            <person name="Gorbushina A."/>
            <person name="Stielow B."/>
            <person name="Teixiera M."/>
            <person name="Abouelleil A."/>
            <person name="Chapman S.B."/>
            <person name="Priest M."/>
            <person name="Young S.K."/>
            <person name="Wortman J."/>
            <person name="Nusbaum C."/>
            <person name="Birren B."/>
        </authorList>
    </citation>
    <scope>NUCLEOTIDE SEQUENCE [LARGE SCALE GENOMIC DNA]</scope>
    <source>
        <strain evidence="1 2">CBS 27337</strain>
    </source>
</reference>
<dbReference type="InterPro" id="IPR029063">
    <property type="entry name" value="SAM-dependent_MTases_sf"/>
</dbReference>
<dbReference type="HOGENOM" id="CLU_014537_1_0_1"/>
<dbReference type="AlphaFoldDB" id="A0A0D2GAP3"/>
<dbReference type="SUPFAM" id="SSF53335">
    <property type="entry name" value="S-adenosyl-L-methionine-dependent methyltransferases"/>
    <property type="match status" value="1"/>
</dbReference>
<evidence type="ECO:0000313" key="2">
    <source>
        <dbReference type="Proteomes" id="UP000054266"/>
    </source>
</evidence>
<dbReference type="Gene3D" id="3.40.50.150">
    <property type="entry name" value="Vaccinia Virus protein VP39"/>
    <property type="match status" value="1"/>
</dbReference>
<evidence type="ECO:0000313" key="1">
    <source>
        <dbReference type="EMBL" id="KIW69049.1"/>
    </source>
</evidence>
<evidence type="ECO:0008006" key="3">
    <source>
        <dbReference type="Google" id="ProtNLM"/>
    </source>
</evidence>
<keyword evidence="2" id="KW-1185">Reference proteome</keyword>
<sequence length="575" mass="66038">MIFRVFARRASTVAKRTPRRAAGRYEIVSQSLCNDVLDRLRPSLPTPSTCDVIDINPGVGLWSKALHQVLQPRRHVLVEPELRQYTDNLRPLLDSHGSRYRHATNLEEAFDPEKGLLSEYATGKGASLGKPPEFNQSLLMTVNFSSRRVSQGTYLGSLGKKFFDDLFFSLFSNQAGRSLFRYGLIRILAWIPEEMGKEPFVPRTVYRRFKQTIILEAMSDITEVAGVPGGFGTTRYRRWPELELEEYAAINARAKENRAYQVPSSRLDEPPAPDLRSIDPTPQNLRSLPFSTDALWIPDFVQVLERLKKEEPAFYRTHAEGRIPGELRYKTPLQREWAAYLREASTKHRTHMRAVEVVNQGRRLIADWKAALEDAHGQPLDPALERQLRLRGDENHKKIQAMFETNRVWAQKALDDCRAIDMTPPVLFWSRRETHPLIVHDGEFEPLNRHMALLDVVPHPNLLRKLNTHDKMVCFRHVMSTLSNCLSYSVPQAAKMLVHDAGVEEFLKTIRGIHDPTKGGWYDLRQLRLRALPADMFVEIALAYERWPFRPRTETMLLAAPDSQATYSAEEGDIR</sequence>
<dbReference type="EMBL" id="KN846958">
    <property type="protein sequence ID" value="KIW69049.1"/>
    <property type="molecule type" value="Genomic_DNA"/>
</dbReference>
<name>A0A0D2GAP3_9EURO</name>
<dbReference type="Proteomes" id="UP000054266">
    <property type="component" value="Unassembled WGS sequence"/>
</dbReference>
<protein>
    <recommendedName>
        <fullName evidence="3">rRNA adenine N(6)-methyltransferase</fullName>
    </recommendedName>
</protein>
<organism evidence="1 2">
    <name type="scientific">Phialophora macrospora</name>
    <dbReference type="NCBI Taxonomy" id="1851006"/>
    <lineage>
        <taxon>Eukaryota</taxon>
        <taxon>Fungi</taxon>
        <taxon>Dikarya</taxon>
        <taxon>Ascomycota</taxon>
        <taxon>Pezizomycotina</taxon>
        <taxon>Eurotiomycetes</taxon>
        <taxon>Chaetothyriomycetidae</taxon>
        <taxon>Chaetothyriales</taxon>
        <taxon>Herpotrichiellaceae</taxon>
        <taxon>Phialophora</taxon>
    </lineage>
</organism>
<accession>A0A0D2GAP3</accession>
<proteinExistence type="predicted"/>
<gene>
    <name evidence="1" type="ORF">PV04_04950</name>
</gene>